<dbReference type="SUPFAM" id="SSF101898">
    <property type="entry name" value="NHL repeat"/>
    <property type="match status" value="1"/>
</dbReference>
<comment type="caution">
    <text evidence="4">The sequence shown here is derived from an EMBL/GenBank/DDBJ whole genome shotgun (WGS) entry which is preliminary data.</text>
</comment>
<reference evidence="4" key="1">
    <citation type="submission" date="2022-08" db="EMBL/GenBank/DDBJ databases">
        <title>Chelativorans sichuanense sp. nov., a paraffin oil-degrading bacterium isolated from a mixture of oil-based drill cuttings and paddy soil.</title>
        <authorList>
            <person name="Yu J."/>
            <person name="Liu H."/>
            <person name="Chen Q."/>
        </authorList>
    </citation>
    <scope>NUCLEOTIDE SEQUENCE</scope>
    <source>
        <strain evidence="4">SCAU 2101</strain>
    </source>
</reference>
<protein>
    <submittedName>
        <fullName evidence="4">SMP-30/gluconolactonase/LRE family protein</fullName>
    </submittedName>
</protein>
<dbReference type="PANTHER" id="PTHR47572:SF4">
    <property type="entry name" value="LACTONASE DRP35"/>
    <property type="match status" value="1"/>
</dbReference>
<dbReference type="InterPro" id="IPR011042">
    <property type="entry name" value="6-blade_b-propeller_TolB-like"/>
</dbReference>
<keyword evidence="1" id="KW-0378">Hydrolase</keyword>
<sequence>MKYLVSTMLSLLLGSSAYVHAQQAADQGDQSFEAGQPLGVVINGEHTPMSDNVKVYGAIVNAESCVYDESRDLIVAVNRGADQDEAPNDGFISLINHDGSVHTARWIGVNRNGLVLNHPFGSDIHDGKLYVADRDGGTDENTPTVSVIRMFDMETGAPAGEIKTEGSPGFNDIEVAEDGTIYATQTSAGGQNPDPSTFRVFKITPDGTSTVLIEGDPLNLPNGIAIDGEGNLVVVNIGNKDVLTFSPEGELLKTEQSAQAGNDGIVIMEDGTKYVSSVREGGIARIAPDGTTELIATAIPSAASMCYDAGANQLVVPMNTNNALALIPLEN</sequence>
<name>A0A9X2X937_9HYPH</name>
<feature type="chain" id="PRO_5040730551" evidence="2">
    <location>
        <begin position="22"/>
        <end position="331"/>
    </location>
</feature>
<dbReference type="AlphaFoldDB" id="A0A9X2X937"/>
<dbReference type="Gene3D" id="2.120.10.30">
    <property type="entry name" value="TolB, C-terminal domain"/>
    <property type="match status" value="1"/>
</dbReference>
<proteinExistence type="predicted"/>
<dbReference type="Proteomes" id="UP001149009">
    <property type="component" value="Unassembled WGS sequence"/>
</dbReference>
<feature type="domain" description="SMP-30/Gluconolactonase/LRE-like region" evidence="3">
    <location>
        <begin position="125"/>
        <end position="312"/>
    </location>
</feature>
<dbReference type="RefSeq" id="WP_261515257.1">
    <property type="nucleotide sequence ID" value="NZ_JAODNV010000009.1"/>
</dbReference>
<feature type="signal peptide" evidence="2">
    <location>
        <begin position="1"/>
        <end position="21"/>
    </location>
</feature>
<organism evidence="4 5">
    <name type="scientific">Chelativorans petroleitrophicus</name>
    <dbReference type="NCBI Taxonomy" id="2975484"/>
    <lineage>
        <taxon>Bacteria</taxon>
        <taxon>Pseudomonadati</taxon>
        <taxon>Pseudomonadota</taxon>
        <taxon>Alphaproteobacteria</taxon>
        <taxon>Hyphomicrobiales</taxon>
        <taxon>Phyllobacteriaceae</taxon>
        <taxon>Chelativorans</taxon>
    </lineage>
</organism>
<dbReference type="Pfam" id="PF08450">
    <property type="entry name" value="SGL"/>
    <property type="match status" value="1"/>
</dbReference>
<keyword evidence="5" id="KW-1185">Reference proteome</keyword>
<dbReference type="InterPro" id="IPR013658">
    <property type="entry name" value="SGL"/>
</dbReference>
<dbReference type="InterPro" id="IPR051262">
    <property type="entry name" value="SMP-30/CGR1_Lactonase"/>
</dbReference>
<evidence type="ECO:0000256" key="1">
    <source>
        <dbReference type="ARBA" id="ARBA00022801"/>
    </source>
</evidence>
<keyword evidence="2" id="KW-0732">Signal</keyword>
<evidence type="ECO:0000313" key="4">
    <source>
        <dbReference type="EMBL" id="MCT8990386.1"/>
    </source>
</evidence>
<evidence type="ECO:0000259" key="3">
    <source>
        <dbReference type="Pfam" id="PF08450"/>
    </source>
</evidence>
<dbReference type="PANTHER" id="PTHR47572">
    <property type="entry name" value="LIPOPROTEIN-RELATED"/>
    <property type="match status" value="1"/>
</dbReference>
<accession>A0A9X2X937</accession>
<gene>
    <name evidence="4" type="ORF">NYR54_08780</name>
</gene>
<evidence type="ECO:0000313" key="5">
    <source>
        <dbReference type="Proteomes" id="UP001149009"/>
    </source>
</evidence>
<dbReference type="EMBL" id="JAODNV010000009">
    <property type="protein sequence ID" value="MCT8990386.1"/>
    <property type="molecule type" value="Genomic_DNA"/>
</dbReference>
<evidence type="ECO:0000256" key="2">
    <source>
        <dbReference type="SAM" id="SignalP"/>
    </source>
</evidence>
<dbReference type="GO" id="GO:0016787">
    <property type="term" value="F:hydrolase activity"/>
    <property type="evidence" value="ECO:0007669"/>
    <property type="project" value="UniProtKB-KW"/>
</dbReference>